<dbReference type="AlphaFoldDB" id="A0ABC8TYS9"/>
<dbReference type="Pfam" id="PF02458">
    <property type="entry name" value="Transferase"/>
    <property type="match status" value="2"/>
</dbReference>
<dbReference type="Proteomes" id="UP001642360">
    <property type="component" value="Unassembled WGS sequence"/>
</dbReference>
<comment type="caution">
    <text evidence="4">The sequence shown here is derived from an EMBL/GenBank/DDBJ whole genome shotgun (WGS) entry which is preliminary data.</text>
</comment>
<dbReference type="EMBL" id="CAUOFW020006280">
    <property type="protein sequence ID" value="CAK9174043.1"/>
    <property type="molecule type" value="Genomic_DNA"/>
</dbReference>
<dbReference type="GO" id="GO:0016746">
    <property type="term" value="F:acyltransferase activity"/>
    <property type="evidence" value="ECO:0007669"/>
    <property type="project" value="UniProtKB-KW"/>
</dbReference>
<sequence length="406" mass="45362">MKVEILSRKLIKPSVPTPHHLHQKKISVFDQLAPPSYTPLVLHYSANGDIRENAQRCAQLERSLSEALTTFYPLAGRFNADNLLIECNDEGVEYLEAQVDCKLDEFLIEPKIELLNHLLPSDIEIDKLDPVTSPLLAIQINRFNYGGLTIGLYFSHMIIDASAVASFITAWASSSQAEVANETIHQPNFDLAITKLKTNAQALAQIQTSGMERQPTRVEVVTAMIWKALISAARAKHGRLRDSLLVQIVNMRGKTIPPLPEISLGNFFLAAVARSSADENKMELHDLVSLVRDGTRDAIAKFAKLPVLNGNEVRLMLENLRTECLGGLYNSEVDVRVFSSWCRFPLYEADFGWGKPDWVSLTSCPAEIVFLMDTKCGEGIEAWVNLNEQDMLHFQQDPDIVAFSSQ</sequence>
<proteinExistence type="inferred from homology"/>
<evidence type="ECO:0000313" key="5">
    <source>
        <dbReference type="Proteomes" id="UP001642360"/>
    </source>
</evidence>
<organism evidence="4 5">
    <name type="scientific">Ilex paraguariensis</name>
    <name type="common">yerba mate</name>
    <dbReference type="NCBI Taxonomy" id="185542"/>
    <lineage>
        <taxon>Eukaryota</taxon>
        <taxon>Viridiplantae</taxon>
        <taxon>Streptophyta</taxon>
        <taxon>Embryophyta</taxon>
        <taxon>Tracheophyta</taxon>
        <taxon>Spermatophyta</taxon>
        <taxon>Magnoliopsida</taxon>
        <taxon>eudicotyledons</taxon>
        <taxon>Gunneridae</taxon>
        <taxon>Pentapetalae</taxon>
        <taxon>asterids</taxon>
        <taxon>campanulids</taxon>
        <taxon>Aquifoliales</taxon>
        <taxon>Aquifoliaceae</taxon>
        <taxon>Ilex</taxon>
    </lineage>
</organism>
<evidence type="ECO:0000313" key="4">
    <source>
        <dbReference type="EMBL" id="CAK9174043.1"/>
    </source>
</evidence>
<dbReference type="Gene3D" id="3.30.559.10">
    <property type="entry name" value="Chloramphenicol acetyltransferase-like domain"/>
    <property type="match status" value="2"/>
</dbReference>
<comment type="similarity">
    <text evidence="1">Belongs to the plant acyltransferase family.</text>
</comment>
<protein>
    <submittedName>
        <fullName evidence="4">Uncharacterized protein</fullName>
    </submittedName>
</protein>
<gene>
    <name evidence="4" type="ORF">ILEXP_LOCUS43783</name>
</gene>
<accession>A0ABC8TYS9</accession>
<evidence type="ECO:0000256" key="1">
    <source>
        <dbReference type="ARBA" id="ARBA00009861"/>
    </source>
</evidence>
<reference evidence="4 5" key="1">
    <citation type="submission" date="2024-02" db="EMBL/GenBank/DDBJ databases">
        <authorList>
            <person name="Vignale AGUSTIN F."/>
            <person name="Sosa J E."/>
            <person name="Modenutti C."/>
        </authorList>
    </citation>
    <scope>NUCLEOTIDE SEQUENCE [LARGE SCALE GENOMIC DNA]</scope>
</reference>
<name>A0ABC8TYS9_9AQUA</name>
<keyword evidence="5" id="KW-1185">Reference proteome</keyword>
<dbReference type="PANTHER" id="PTHR31623">
    <property type="entry name" value="F21J9.9"/>
    <property type="match status" value="1"/>
</dbReference>
<dbReference type="PANTHER" id="PTHR31623:SF83">
    <property type="entry name" value="ACETYL-COA-BENZYLALCOHOL ACETYLTRANSFERASE-LIKE"/>
    <property type="match status" value="1"/>
</dbReference>
<evidence type="ECO:0000256" key="3">
    <source>
        <dbReference type="ARBA" id="ARBA00023315"/>
    </source>
</evidence>
<keyword evidence="3" id="KW-0012">Acyltransferase</keyword>
<keyword evidence="2" id="KW-0808">Transferase</keyword>
<evidence type="ECO:0000256" key="2">
    <source>
        <dbReference type="ARBA" id="ARBA00022679"/>
    </source>
</evidence>
<dbReference type="InterPro" id="IPR023213">
    <property type="entry name" value="CAT-like_dom_sf"/>
</dbReference>